<evidence type="ECO:0000256" key="2">
    <source>
        <dbReference type="ARBA" id="ARBA00007362"/>
    </source>
</evidence>
<dbReference type="InterPro" id="IPR037185">
    <property type="entry name" value="EmrE-like"/>
</dbReference>
<gene>
    <name evidence="9" type="ORF">BCR25_06465</name>
</gene>
<name>A0A1E5GKK8_9ENTE</name>
<dbReference type="EMBL" id="MIJY01000023">
    <property type="protein sequence ID" value="OEG13171.1"/>
    <property type="molecule type" value="Genomic_DNA"/>
</dbReference>
<dbReference type="GO" id="GO:0005886">
    <property type="term" value="C:plasma membrane"/>
    <property type="evidence" value="ECO:0007669"/>
    <property type="project" value="UniProtKB-SubCell"/>
</dbReference>
<evidence type="ECO:0000256" key="5">
    <source>
        <dbReference type="ARBA" id="ARBA00022989"/>
    </source>
</evidence>
<evidence type="ECO:0000256" key="6">
    <source>
        <dbReference type="ARBA" id="ARBA00023136"/>
    </source>
</evidence>
<evidence type="ECO:0000256" key="4">
    <source>
        <dbReference type="ARBA" id="ARBA00022692"/>
    </source>
</evidence>
<evidence type="ECO:0000256" key="3">
    <source>
        <dbReference type="ARBA" id="ARBA00022475"/>
    </source>
</evidence>
<keyword evidence="4 7" id="KW-0812">Transmembrane</keyword>
<evidence type="ECO:0000313" key="10">
    <source>
        <dbReference type="Proteomes" id="UP000095094"/>
    </source>
</evidence>
<comment type="subcellular location">
    <subcellularLocation>
        <location evidence="1">Cell membrane</location>
        <topology evidence="1">Multi-pass membrane protein</topology>
    </subcellularLocation>
</comment>
<reference evidence="10" key="1">
    <citation type="submission" date="2016-09" db="EMBL/GenBank/DDBJ databases">
        <authorList>
            <person name="Gulvik C.A."/>
        </authorList>
    </citation>
    <scope>NUCLEOTIDE SEQUENCE [LARGE SCALE GENOMIC DNA]</scope>
    <source>
        <strain evidence="10">LMG 8895</strain>
    </source>
</reference>
<dbReference type="InterPro" id="IPR050638">
    <property type="entry name" value="AA-Vitamin_Transporters"/>
</dbReference>
<keyword evidence="6 7" id="KW-0472">Membrane</keyword>
<sequence>MLIYGLIAALATMLAKKIGSTLNSFVMTGWNLIIGSVFLFIIGLFMGGTLSYINWTPLGVILLVILAAASAIPFSLWYWCAQYANLGEITVYKFIMPISGSLLAVILGERFTWPLACGLVLVCLSIILINRPPKSFQALAKSRKQEKESA</sequence>
<comment type="caution">
    <text evidence="9">The sequence shown here is derived from an EMBL/GenBank/DDBJ whole genome shotgun (WGS) entry which is preliminary data.</text>
</comment>
<dbReference type="Pfam" id="PF00892">
    <property type="entry name" value="EamA"/>
    <property type="match status" value="1"/>
</dbReference>
<dbReference type="InterPro" id="IPR000620">
    <property type="entry name" value="EamA_dom"/>
</dbReference>
<evidence type="ECO:0000259" key="8">
    <source>
        <dbReference type="Pfam" id="PF00892"/>
    </source>
</evidence>
<evidence type="ECO:0000256" key="7">
    <source>
        <dbReference type="SAM" id="Phobius"/>
    </source>
</evidence>
<keyword evidence="5 7" id="KW-1133">Transmembrane helix</keyword>
<accession>A0A1E5GKK8</accession>
<feature type="domain" description="EamA" evidence="8">
    <location>
        <begin position="1"/>
        <end position="130"/>
    </location>
</feature>
<feature type="transmembrane region" description="Helical" evidence="7">
    <location>
        <begin position="25"/>
        <end position="46"/>
    </location>
</feature>
<dbReference type="AlphaFoldDB" id="A0A1E5GKK8"/>
<protein>
    <recommendedName>
        <fullName evidence="8">EamA domain-containing protein</fullName>
    </recommendedName>
</protein>
<dbReference type="SUPFAM" id="SSF103481">
    <property type="entry name" value="Multidrug resistance efflux transporter EmrE"/>
    <property type="match status" value="1"/>
</dbReference>
<keyword evidence="10" id="KW-1185">Reference proteome</keyword>
<dbReference type="PANTHER" id="PTHR32322">
    <property type="entry name" value="INNER MEMBRANE TRANSPORTER"/>
    <property type="match status" value="1"/>
</dbReference>
<dbReference type="PANTHER" id="PTHR32322:SF18">
    <property type="entry name" value="S-ADENOSYLMETHIONINE_S-ADENOSYLHOMOCYSTEINE TRANSPORTER"/>
    <property type="match status" value="1"/>
</dbReference>
<feature type="transmembrane region" description="Helical" evidence="7">
    <location>
        <begin position="58"/>
        <end position="79"/>
    </location>
</feature>
<comment type="similarity">
    <text evidence="2">Belongs to the EamA transporter family.</text>
</comment>
<organism evidence="9 10">
    <name type="scientific">Enterococcus termitis</name>
    <dbReference type="NCBI Taxonomy" id="332950"/>
    <lineage>
        <taxon>Bacteria</taxon>
        <taxon>Bacillati</taxon>
        <taxon>Bacillota</taxon>
        <taxon>Bacilli</taxon>
        <taxon>Lactobacillales</taxon>
        <taxon>Enterococcaceae</taxon>
        <taxon>Enterococcus</taxon>
    </lineage>
</organism>
<proteinExistence type="inferred from homology"/>
<dbReference type="Proteomes" id="UP000095094">
    <property type="component" value="Unassembled WGS sequence"/>
</dbReference>
<keyword evidence="3" id="KW-1003">Cell membrane</keyword>
<evidence type="ECO:0000256" key="1">
    <source>
        <dbReference type="ARBA" id="ARBA00004651"/>
    </source>
</evidence>
<feature type="transmembrane region" description="Helical" evidence="7">
    <location>
        <begin position="111"/>
        <end position="129"/>
    </location>
</feature>
<evidence type="ECO:0000313" key="9">
    <source>
        <dbReference type="EMBL" id="OEG13171.1"/>
    </source>
</evidence>